<feature type="transmembrane region" description="Helical" evidence="15">
    <location>
        <begin position="251"/>
        <end position="270"/>
    </location>
</feature>
<gene>
    <name evidence="16" type="ORF">NHX12_031565</name>
</gene>
<feature type="transmembrane region" description="Helical" evidence="15">
    <location>
        <begin position="350"/>
        <end position="371"/>
    </location>
</feature>
<evidence type="ECO:0000256" key="8">
    <source>
        <dbReference type="ARBA" id="ARBA00023053"/>
    </source>
</evidence>
<dbReference type="InterPro" id="IPR001734">
    <property type="entry name" value="Na/solute_symporter"/>
</dbReference>
<evidence type="ECO:0000256" key="2">
    <source>
        <dbReference type="ARBA" id="ARBA00006434"/>
    </source>
</evidence>
<feature type="compositionally biased region" description="Basic and acidic residues" evidence="14">
    <location>
        <begin position="400"/>
        <end position="413"/>
    </location>
</feature>
<evidence type="ECO:0000256" key="13">
    <source>
        <dbReference type="RuleBase" id="RU362091"/>
    </source>
</evidence>
<dbReference type="EMBL" id="JANIIK010000047">
    <property type="protein sequence ID" value="KAJ3600585.1"/>
    <property type="molecule type" value="Genomic_DNA"/>
</dbReference>
<comment type="similarity">
    <text evidence="2 13">Belongs to the sodium:solute symporter (SSF) (TC 2.A.21) family.</text>
</comment>
<keyword evidence="4 15" id="KW-0812">Transmembrane</keyword>
<keyword evidence="17" id="KW-1185">Reference proteome</keyword>
<organism evidence="16 17">
    <name type="scientific">Muraenolepis orangiensis</name>
    <name type="common">Patagonian moray cod</name>
    <dbReference type="NCBI Taxonomy" id="630683"/>
    <lineage>
        <taxon>Eukaryota</taxon>
        <taxon>Metazoa</taxon>
        <taxon>Chordata</taxon>
        <taxon>Craniata</taxon>
        <taxon>Vertebrata</taxon>
        <taxon>Euteleostomi</taxon>
        <taxon>Actinopterygii</taxon>
        <taxon>Neopterygii</taxon>
        <taxon>Teleostei</taxon>
        <taxon>Neoteleostei</taxon>
        <taxon>Acanthomorphata</taxon>
        <taxon>Zeiogadaria</taxon>
        <taxon>Gadariae</taxon>
        <taxon>Gadiformes</taxon>
        <taxon>Muraenolepidoidei</taxon>
        <taxon>Muraenolepididae</taxon>
        <taxon>Muraenolepis</taxon>
    </lineage>
</organism>
<comment type="caution">
    <text evidence="16">The sequence shown here is derived from an EMBL/GenBank/DDBJ whole genome shotgun (WGS) entry which is preliminary data.</text>
</comment>
<dbReference type="Proteomes" id="UP001148018">
    <property type="component" value="Unassembled WGS sequence"/>
</dbReference>
<evidence type="ECO:0000313" key="16">
    <source>
        <dbReference type="EMBL" id="KAJ3600585.1"/>
    </source>
</evidence>
<dbReference type="GO" id="GO:0008292">
    <property type="term" value="P:acetylcholine biosynthetic process"/>
    <property type="evidence" value="ECO:0007669"/>
    <property type="project" value="TreeGrafter"/>
</dbReference>
<accession>A0A9Q0E4Q4</accession>
<dbReference type="OrthoDB" id="546820at2759"/>
<feature type="transmembrane region" description="Helical" evidence="15">
    <location>
        <begin position="87"/>
        <end position="105"/>
    </location>
</feature>
<dbReference type="InterPro" id="IPR038377">
    <property type="entry name" value="Na/Glc_symporter_sf"/>
</dbReference>
<reference evidence="16" key="1">
    <citation type="submission" date="2022-07" db="EMBL/GenBank/DDBJ databases">
        <title>Chromosome-level genome of Muraenolepis orangiensis.</title>
        <authorList>
            <person name="Kim J."/>
        </authorList>
    </citation>
    <scope>NUCLEOTIDE SEQUENCE</scope>
    <source>
        <strain evidence="16">KU_S4_2022</strain>
        <tissue evidence="16">Muscle</tissue>
    </source>
</reference>
<evidence type="ECO:0000256" key="3">
    <source>
        <dbReference type="ARBA" id="ARBA00022448"/>
    </source>
</evidence>
<comment type="subcellular location">
    <subcellularLocation>
        <location evidence="1">Membrane</location>
        <topology evidence="1">Multi-pass membrane protein</topology>
    </subcellularLocation>
</comment>
<keyword evidence="3" id="KW-0813">Transport</keyword>
<evidence type="ECO:0000256" key="12">
    <source>
        <dbReference type="ARBA" id="ARBA00023201"/>
    </source>
</evidence>
<dbReference type="GO" id="GO:0005886">
    <property type="term" value="C:plasma membrane"/>
    <property type="evidence" value="ECO:0007669"/>
    <property type="project" value="TreeGrafter"/>
</dbReference>
<evidence type="ECO:0000256" key="10">
    <source>
        <dbReference type="ARBA" id="ARBA00023136"/>
    </source>
</evidence>
<dbReference type="AlphaFoldDB" id="A0A9Q0E4Q4"/>
<feature type="transmembrane region" description="Helical" evidence="15">
    <location>
        <begin position="311"/>
        <end position="330"/>
    </location>
</feature>
<keyword evidence="5" id="KW-0769">Symport</keyword>
<feature type="transmembrane region" description="Helical" evidence="15">
    <location>
        <begin position="150"/>
        <end position="170"/>
    </location>
</feature>
<keyword evidence="12" id="KW-0739">Sodium transport</keyword>
<evidence type="ECO:0000256" key="4">
    <source>
        <dbReference type="ARBA" id="ARBA00022692"/>
    </source>
</evidence>
<evidence type="ECO:0000256" key="15">
    <source>
        <dbReference type="SAM" id="Phobius"/>
    </source>
</evidence>
<evidence type="ECO:0000256" key="6">
    <source>
        <dbReference type="ARBA" id="ARBA00022979"/>
    </source>
</evidence>
<dbReference type="PANTHER" id="PTHR45897">
    <property type="entry name" value="HIGH-AFFINITY CHOLINE TRANSPORTER 1"/>
    <property type="match status" value="1"/>
</dbReference>
<dbReference type="GO" id="GO:0005307">
    <property type="term" value="F:choline:sodium symporter activity"/>
    <property type="evidence" value="ECO:0007669"/>
    <property type="project" value="TreeGrafter"/>
</dbReference>
<keyword evidence="8" id="KW-0915">Sodium</keyword>
<name>A0A9Q0E4Q4_9TELE</name>
<feature type="transmembrane region" description="Helical" evidence="15">
    <location>
        <begin position="276"/>
        <end position="299"/>
    </location>
</feature>
<feature type="transmembrane region" description="Helical" evidence="15">
    <location>
        <begin position="125"/>
        <end position="144"/>
    </location>
</feature>
<evidence type="ECO:0000256" key="5">
    <source>
        <dbReference type="ARBA" id="ARBA00022847"/>
    </source>
</evidence>
<dbReference type="PANTHER" id="PTHR45897:SF5">
    <property type="entry name" value="HIGH AFFINITY CHOLINE TRANSPORTER 1"/>
    <property type="match status" value="1"/>
</dbReference>
<evidence type="ECO:0000256" key="14">
    <source>
        <dbReference type="SAM" id="MobiDB-lite"/>
    </source>
</evidence>
<keyword evidence="10 15" id="KW-0472">Membrane</keyword>
<keyword evidence="11" id="KW-0325">Glycoprotein</keyword>
<feature type="transmembrane region" description="Helical" evidence="15">
    <location>
        <begin position="46"/>
        <end position="67"/>
    </location>
</feature>
<dbReference type="Gene3D" id="1.20.1730.10">
    <property type="entry name" value="Sodium/glucose cotransporter"/>
    <property type="match status" value="2"/>
</dbReference>
<feature type="transmembrane region" description="Helical" evidence="15">
    <location>
        <begin position="6"/>
        <end position="25"/>
    </location>
</feature>
<keyword evidence="9" id="KW-0406">Ion transport</keyword>
<evidence type="ECO:0008006" key="18">
    <source>
        <dbReference type="Google" id="ProtNLM"/>
    </source>
</evidence>
<dbReference type="InterPro" id="IPR052244">
    <property type="entry name" value="Choline_transporter"/>
</dbReference>
<dbReference type="Pfam" id="PF00474">
    <property type="entry name" value="SSF"/>
    <property type="match status" value="1"/>
</dbReference>
<sequence>MALNIPGVVVMVFFYLMVFGTGIWASFKSKKVTKKTSADQIEMTLLGNRGISLVVGMFTMSATWIGGGFLCSFAEAAYYPSRGILDALHMVIAYCFAFIICGLVFAKPMRDRRFVTMLDPFHIKYGNVACIFTIISLIADLIWVPTTLSALAFIIFAIPPTIIGAVAITADWNKTSYGSPSPLERGEGANIFPITLNNLTPPYIAICGISAVAAAVMSSADSALLSGATTFSTNIYKGILRPQASSRELKWVIQAVVVVIGIGGTSLTSFEKGVLALWYIVAEMNYVFMFPQLICVLFFDVANVYGSVMGFLVSLLLRLLCGWSIFGIPAVLHLPGGSYENGVYIQRFPFNTLCMLCSLASILLFSYLAALQFDKGIIPESWDMLNFLKLPRKLPPMGASKEDKKKEDPHQDPSEPMMNTSC</sequence>
<evidence type="ECO:0000256" key="11">
    <source>
        <dbReference type="ARBA" id="ARBA00023180"/>
    </source>
</evidence>
<keyword evidence="7 15" id="KW-1133">Transmembrane helix</keyword>
<protein>
    <recommendedName>
        <fullName evidence="18">High affinity choline transporter 1</fullName>
    </recommendedName>
</protein>
<proteinExistence type="inferred from homology"/>
<evidence type="ECO:0000256" key="1">
    <source>
        <dbReference type="ARBA" id="ARBA00004141"/>
    </source>
</evidence>
<evidence type="ECO:0000256" key="9">
    <source>
        <dbReference type="ARBA" id="ARBA00023065"/>
    </source>
</evidence>
<feature type="region of interest" description="Disordered" evidence="14">
    <location>
        <begin position="396"/>
        <end position="422"/>
    </location>
</feature>
<evidence type="ECO:0000256" key="7">
    <source>
        <dbReference type="ARBA" id="ARBA00022989"/>
    </source>
</evidence>
<keyword evidence="6" id="KW-0530">Neurotransmitter biosynthesis</keyword>
<dbReference type="PROSITE" id="PS50283">
    <property type="entry name" value="NA_SOLUT_SYMP_3"/>
    <property type="match status" value="2"/>
</dbReference>
<evidence type="ECO:0000313" key="17">
    <source>
        <dbReference type="Proteomes" id="UP001148018"/>
    </source>
</evidence>